<dbReference type="GO" id="GO:0006355">
    <property type="term" value="P:regulation of DNA-templated transcription"/>
    <property type="evidence" value="ECO:0007669"/>
    <property type="project" value="InterPro"/>
</dbReference>
<dbReference type="InterPro" id="IPR013767">
    <property type="entry name" value="PAS_fold"/>
</dbReference>
<evidence type="ECO:0000313" key="9">
    <source>
        <dbReference type="EMBL" id="SDJ38902.1"/>
    </source>
</evidence>
<evidence type="ECO:0000313" key="10">
    <source>
        <dbReference type="Proteomes" id="UP000198882"/>
    </source>
</evidence>
<dbReference type="FunFam" id="3.30.565.10:FF:000006">
    <property type="entry name" value="Sensor histidine kinase WalK"/>
    <property type="match status" value="1"/>
</dbReference>
<feature type="domain" description="PAS" evidence="7">
    <location>
        <begin position="146"/>
        <end position="190"/>
    </location>
</feature>
<keyword evidence="10" id="KW-1185">Reference proteome</keyword>
<accession>A0A1G8TBE0</accession>
<dbReference type="OrthoDB" id="342253at2157"/>
<dbReference type="InterPro" id="IPR001610">
    <property type="entry name" value="PAC"/>
</dbReference>
<reference evidence="10" key="1">
    <citation type="submission" date="2016-10" db="EMBL/GenBank/DDBJ databases">
        <authorList>
            <person name="Varghese N."/>
            <person name="Submissions S."/>
        </authorList>
    </citation>
    <scope>NUCLEOTIDE SEQUENCE [LARGE SCALE GENOMIC DNA]</scope>
    <source>
        <strain evidence="10">B4,CECT 8067,JCM 17497</strain>
    </source>
</reference>
<dbReference type="Pfam" id="PF02518">
    <property type="entry name" value="HATPase_c"/>
    <property type="match status" value="1"/>
</dbReference>
<feature type="domain" description="PAS" evidence="7">
    <location>
        <begin position="21"/>
        <end position="91"/>
    </location>
</feature>
<organism evidence="9 10">
    <name type="scientific">Natronorubrum texcoconense</name>
    <dbReference type="NCBI Taxonomy" id="1095776"/>
    <lineage>
        <taxon>Archaea</taxon>
        <taxon>Methanobacteriati</taxon>
        <taxon>Methanobacteriota</taxon>
        <taxon>Stenosarchaea group</taxon>
        <taxon>Halobacteria</taxon>
        <taxon>Halobacteriales</taxon>
        <taxon>Natrialbaceae</taxon>
        <taxon>Natronorubrum</taxon>
    </lineage>
</organism>
<evidence type="ECO:0000256" key="4">
    <source>
        <dbReference type="ARBA" id="ARBA00022679"/>
    </source>
</evidence>
<evidence type="ECO:0000256" key="5">
    <source>
        <dbReference type="ARBA" id="ARBA00022777"/>
    </source>
</evidence>
<dbReference type="AlphaFoldDB" id="A0A1G8TBE0"/>
<dbReference type="InterPro" id="IPR000700">
    <property type="entry name" value="PAS-assoc_C"/>
</dbReference>
<evidence type="ECO:0000259" key="7">
    <source>
        <dbReference type="PROSITE" id="PS50112"/>
    </source>
</evidence>
<dbReference type="NCBIfam" id="TIGR00229">
    <property type="entry name" value="sensory_box"/>
    <property type="match status" value="2"/>
</dbReference>
<dbReference type="InterPro" id="IPR005467">
    <property type="entry name" value="His_kinase_dom"/>
</dbReference>
<dbReference type="SMART" id="SM00388">
    <property type="entry name" value="HisKA"/>
    <property type="match status" value="1"/>
</dbReference>
<dbReference type="SMART" id="SM00086">
    <property type="entry name" value="PAC"/>
    <property type="match status" value="2"/>
</dbReference>
<dbReference type="PRINTS" id="PR00344">
    <property type="entry name" value="BCTRLSENSOR"/>
</dbReference>
<sequence length="495" mass="54808">MSERRETTESGFWAETDRDGALRRFRTLVNTIDDGIYQLDPSGRFVAVNDVIVEATGYARAELLGEHVSLVLCEDDISRIEAAIRRALETDVDPPTLELEIETAAGNALPCELRCNCLVEDGEFRGTVGVVRDVSTVAARVERARKLSQYERIVETVEDGIYVLDEEYRFAVVNEAYVEMTGYPRETLLGSHCSLVVGDEVSAEAAERSLETVDGQEAATIEAEILRGNGDRLPAESRFTALTSDAGEYEGTIGVVRDVTDRKARERALRESNERLEQFAYAASHDLQEPLRMVSSYLQLLERRYGDELGADGREFVEFAVDGAERMSDMIEGLLQYARVETQGDSFESVELDALFDDVLDDLAIQIDERGAEITVSSLPRVDGDADQLRQVFQNLLCNAITYGGERPRVAITAEADGPKRVIAVRDDGIGIDPAHHDRIFEVFRRLHGPDEYDGTGIGLALCQRVVDRHGGEIWVDSAPDEGSTFFVALPATRA</sequence>
<dbReference type="InterPro" id="IPR036097">
    <property type="entry name" value="HisK_dim/P_sf"/>
</dbReference>
<dbReference type="Pfam" id="PF08448">
    <property type="entry name" value="PAS_4"/>
    <property type="match status" value="1"/>
</dbReference>
<dbReference type="GO" id="GO:0000155">
    <property type="term" value="F:phosphorelay sensor kinase activity"/>
    <property type="evidence" value="ECO:0007669"/>
    <property type="project" value="InterPro"/>
</dbReference>
<keyword evidence="4" id="KW-0808">Transferase</keyword>
<dbReference type="Pfam" id="PF00512">
    <property type="entry name" value="HisKA"/>
    <property type="match status" value="1"/>
</dbReference>
<dbReference type="PROSITE" id="PS50112">
    <property type="entry name" value="PAS"/>
    <property type="match status" value="2"/>
</dbReference>
<dbReference type="SMART" id="SM00091">
    <property type="entry name" value="PAS"/>
    <property type="match status" value="2"/>
</dbReference>
<feature type="domain" description="Histidine kinase" evidence="6">
    <location>
        <begin position="282"/>
        <end position="494"/>
    </location>
</feature>
<evidence type="ECO:0000256" key="1">
    <source>
        <dbReference type="ARBA" id="ARBA00000085"/>
    </source>
</evidence>
<comment type="catalytic activity">
    <reaction evidence="1">
        <text>ATP + protein L-histidine = ADP + protein N-phospho-L-histidine.</text>
        <dbReference type="EC" id="2.7.13.3"/>
    </reaction>
</comment>
<gene>
    <name evidence="9" type="ORF">SAMN04515672_0401</name>
</gene>
<dbReference type="InterPro" id="IPR004358">
    <property type="entry name" value="Sig_transdc_His_kin-like_C"/>
</dbReference>
<dbReference type="SUPFAM" id="SSF47384">
    <property type="entry name" value="Homodimeric domain of signal transducing histidine kinase"/>
    <property type="match status" value="1"/>
</dbReference>
<dbReference type="Gene3D" id="3.30.450.20">
    <property type="entry name" value="PAS domain"/>
    <property type="match status" value="2"/>
</dbReference>
<dbReference type="SUPFAM" id="SSF55785">
    <property type="entry name" value="PYP-like sensor domain (PAS domain)"/>
    <property type="match status" value="2"/>
</dbReference>
<dbReference type="PROSITE" id="PS50113">
    <property type="entry name" value="PAC"/>
    <property type="match status" value="1"/>
</dbReference>
<dbReference type="CDD" id="cd00130">
    <property type="entry name" value="PAS"/>
    <property type="match status" value="2"/>
</dbReference>
<feature type="domain" description="PAC" evidence="8">
    <location>
        <begin position="219"/>
        <end position="271"/>
    </location>
</feature>
<dbReference type="Gene3D" id="3.30.565.10">
    <property type="entry name" value="Histidine kinase-like ATPase, C-terminal domain"/>
    <property type="match status" value="1"/>
</dbReference>
<dbReference type="EC" id="2.7.13.3" evidence="2"/>
<evidence type="ECO:0000259" key="8">
    <source>
        <dbReference type="PROSITE" id="PS50113"/>
    </source>
</evidence>
<dbReference type="CDD" id="cd00082">
    <property type="entry name" value="HisKA"/>
    <property type="match status" value="1"/>
</dbReference>
<dbReference type="SMART" id="SM00387">
    <property type="entry name" value="HATPase_c"/>
    <property type="match status" value="1"/>
</dbReference>
<dbReference type="InterPro" id="IPR052162">
    <property type="entry name" value="Sensor_kinase/Photoreceptor"/>
</dbReference>
<dbReference type="PANTHER" id="PTHR43304:SF1">
    <property type="entry name" value="PAC DOMAIN-CONTAINING PROTEIN"/>
    <property type="match status" value="1"/>
</dbReference>
<dbReference type="RefSeq" id="WP_090302945.1">
    <property type="nucleotide sequence ID" value="NZ_FNFE01000001.1"/>
</dbReference>
<name>A0A1G8TBE0_9EURY</name>
<dbReference type="InterPro" id="IPR013656">
    <property type="entry name" value="PAS_4"/>
</dbReference>
<dbReference type="SUPFAM" id="SSF55874">
    <property type="entry name" value="ATPase domain of HSP90 chaperone/DNA topoisomerase II/histidine kinase"/>
    <property type="match status" value="1"/>
</dbReference>
<dbReference type="InterPro" id="IPR036890">
    <property type="entry name" value="HATPase_C_sf"/>
</dbReference>
<dbReference type="InterPro" id="IPR000014">
    <property type="entry name" value="PAS"/>
</dbReference>
<dbReference type="PROSITE" id="PS50109">
    <property type="entry name" value="HIS_KIN"/>
    <property type="match status" value="1"/>
</dbReference>
<dbReference type="Pfam" id="PF00989">
    <property type="entry name" value="PAS"/>
    <property type="match status" value="1"/>
</dbReference>
<protein>
    <recommendedName>
        <fullName evidence="2">histidine kinase</fullName>
        <ecNumber evidence="2">2.7.13.3</ecNumber>
    </recommendedName>
</protein>
<dbReference type="STRING" id="1095776.SAMN04515672_0401"/>
<dbReference type="InterPro" id="IPR003594">
    <property type="entry name" value="HATPase_dom"/>
</dbReference>
<dbReference type="InterPro" id="IPR003661">
    <property type="entry name" value="HisK_dim/P_dom"/>
</dbReference>
<keyword evidence="5" id="KW-0418">Kinase</keyword>
<proteinExistence type="predicted"/>
<evidence type="ECO:0000259" key="6">
    <source>
        <dbReference type="PROSITE" id="PS50109"/>
    </source>
</evidence>
<evidence type="ECO:0000256" key="3">
    <source>
        <dbReference type="ARBA" id="ARBA00022553"/>
    </source>
</evidence>
<dbReference type="Proteomes" id="UP000198882">
    <property type="component" value="Unassembled WGS sequence"/>
</dbReference>
<evidence type="ECO:0000256" key="2">
    <source>
        <dbReference type="ARBA" id="ARBA00012438"/>
    </source>
</evidence>
<dbReference type="EMBL" id="FNFE01000001">
    <property type="protein sequence ID" value="SDJ38902.1"/>
    <property type="molecule type" value="Genomic_DNA"/>
</dbReference>
<dbReference type="PANTHER" id="PTHR43304">
    <property type="entry name" value="PHYTOCHROME-LIKE PROTEIN CPH1"/>
    <property type="match status" value="1"/>
</dbReference>
<dbReference type="Gene3D" id="1.10.287.130">
    <property type="match status" value="1"/>
</dbReference>
<keyword evidence="3" id="KW-0597">Phosphoprotein</keyword>
<dbReference type="InterPro" id="IPR035965">
    <property type="entry name" value="PAS-like_dom_sf"/>
</dbReference>